<dbReference type="SUPFAM" id="SSF51726">
    <property type="entry name" value="UROD/MetE-like"/>
    <property type="match status" value="1"/>
</dbReference>
<dbReference type="Gene3D" id="3.20.20.210">
    <property type="match status" value="1"/>
</dbReference>
<evidence type="ECO:0000313" key="2">
    <source>
        <dbReference type="EMBL" id="HAU1881768.1"/>
    </source>
</evidence>
<dbReference type="EMBL" id="DACWHX010000078">
    <property type="protein sequence ID" value="HAU1881768.1"/>
    <property type="molecule type" value="Genomic_DNA"/>
</dbReference>
<reference evidence="2" key="2">
    <citation type="submission" date="2019-10" db="EMBL/GenBank/DDBJ databases">
        <authorList>
            <consortium name="NCBI Pathogen Detection Project"/>
        </authorList>
    </citation>
    <scope>NUCLEOTIDE SEQUENCE</scope>
    <source>
        <strain evidence="2">AZ00058701</strain>
    </source>
</reference>
<dbReference type="GO" id="GO:0005829">
    <property type="term" value="C:cytosol"/>
    <property type="evidence" value="ECO:0007669"/>
    <property type="project" value="TreeGrafter"/>
</dbReference>
<accession>A0AAN5T329</accession>
<proteinExistence type="predicted"/>
<dbReference type="EC" id="4.1.1.37" evidence="2"/>
<sequence length="239" mass="26366">IPSIPESLSYVFDAARLIRQEMPKELPLIGFSGSPWTLACYMVEGGSSRDFKRILNLIYTEKEAAHLLLNKLAVSVTAYLTEQIKAGVNAVMIFDTWGGVLTPQNYKDFSLAYMHQIVQQLKNEYPDIPVILFTKNGGQWLEWMAETGCDALGVDWTCDLASARKRVGGKVALQGNLDPAVLLTAKNCIRREVGSVLASYGYGTGHIFNLGHGITPDVPPENVAIMIEAVHEISPQYHL</sequence>
<dbReference type="AlphaFoldDB" id="A0AAN5T329"/>
<comment type="caution">
    <text evidence="2">The sequence shown here is derived from an EMBL/GenBank/DDBJ whole genome shotgun (WGS) entry which is preliminary data.</text>
</comment>
<organism evidence="2 3">
    <name type="scientific">Legionella pneumophila</name>
    <dbReference type="NCBI Taxonomy" id="446"/>
    <lineage>
        <taxon>Bacteria</taxon>
        <taxon>Pseudomonadati</taxon>
        <taxon>Pseudomonadota</taxon>
        <taxon>Gammaproteobacteria</taxon>
        <taxon>Legionellales</taxon>
        <taxon>Legionellaceae</taxon>
        <taxon>Legionella</taxon>
    </lineage>
</organism>
<name>A0AAN5T329_LEGPN</name>
<dbReference type="GO" id="GO:0019353">
    <property type="term" value="P:protoporphyrinogen IX biosynthetic process from glutamate"/>
    <property type="evidence" value="ECO:0007669"/>
    <property type="project" value="TreeGrafter"/>
</dbReference>
<protein>
    <submittedName>
        <fullName evidence="2">Uroporphyrinogen decarboxylase</fullName>
        <ecNumber evidence="2">4.1.1.37</ecNumber>
    </submittedName>
</protein>
<feature type="domain" description="Uroporphyrinogen decarboxylase (URO-D)" evidence="1">
    <location>
        <begin position="29"/>
        <end position="45"/>
    </location>
</feature>
<dbReference type="PANTHER" id="PTHR21091:SF169">
    <property type="entry name" value="UROPORPHYRINOGEN DECARBOXYLASE"/>
    <property type="match status" value="1"/>
</dbReference>
<dbReference type="Pfam" id="PF01208">
    <property type="entry name" value="URO-D"/>
    <property type="match status" value="1"/>
</dbReference>
<dbReference type="PROSITE" id="PS00907">
    <property type="entry name" value="UROD_2"/>
    <property type="match status" value="1"/>
</dbReference>
<dbReference type="PANTHER" id="PTHR21091">
    <property type="entry name" value="METHYLTETRAHYDROFOLATE:HOMOCYSTEINE METHYLTRANSFERASE RELATED"/>
    <property type="match status" value="1"/>
</dbReference>
<dbReference type="InterPro" id="IPR038071">
    <property type="entry name" value="UROD/MetE-like_sf"/>
</dbReference>
<dbReference type="Proteomes" id="UP000866496">
    <property type="component" value="Unassembled WGS sequence"/>
</dbReference>
<evidence type="ECO:0000259" key="1">
    <source>
        <dbReference type="PROSITE" id="PS00907"/>
    </source>
</evidence>
<dbReference type="InterPro" id="IPR000257">
    <property type="entry name" value="Uroporphyrinogen_deCOase"/>
</dbReference>
<gene>
    <name evidence="2" type="ORF">JBJ86_16135</name>
</gene>
<reference evidence="2" key="1">
    <citation type="journal article" date="2018" name="Genome Biol.">
        <title>SKESA: strategic k-mer extension for scrupulous assemblies.</title>
        <authorList>
            <person name="Souvorov A."/>
            <person name="Agarwala R."/>
            <person name="Lipman D.J."/>
        </authorList>
    </citation>
    <scope>NUCLEOTIDE SEQUENCE</scope>
    <source>
        <strain evidence="2">AZ00058701</strain>
    </source>
</reference>
<keyword evidence="2" id="KW-0456">Lyase</keyword>
<evidence type="ECO:0000313" key="3">
    <source>
        <dbReference type="Proteomes" id="UP000866496"/>
    </source>
</evidence>
<dbReference type="GO" id="GO:0004853">
    <property type="term" value="F:uroporphyrinogen decarboxylase activity"/>
    <property type="evidence" value="ECO:0007669"/>
    <property type="project" value="UniProtKB-EC"/>
</dbReference>
<feature type="non-terminal residue" evidence="2">
    <location>
        <position position="1"/>
    </location>
</feature>